<reference evidence="1" key="1">
    <citation type="submission" date="2020-07" db="EMBL/GenBank/DDBJ databases">
        <authorList>
            <person name="Nazaruddin N."/>
        </authorList>
    </citation>
    <scope>NUCLEOTIDE SEQUENCE</scope>
</reference>
<protein>
    <submittedName>
        <fullName evidence="1">Uncharacterized protein</fullName>
    </submittedName>
</protein>
<feature type="non-terminal residue" evidence="1">
    <location>
        <position position="1"/>
    </location>
</feature>
<evidence type="ECO:0000313" key="2">
    <source>
        <dbReference type="Proteomes" id="UP000752696"/>
    </source>
</evidence>
<keyword evidence="2" id="KW-1185">Reference proteome</keyword>
<proteinExistence type="predicted"/>
<dbReference type="OrthoDB" id="6612291at2759"/>
<comment type="caution">
    <text evidence="1">The sequence shown here is derived from an EMBL/GenBank/DDBJ whole genome shotgun (WGS) entry which is preliminary data.</text>
</comment>
<dbReference type="EMBL" id="CAJDYZ010008050">
    <property type="protein sequence ID" value="CAD1474969.1"/>
    <property type="molecule type" value="Genomic_DNA"/>
</dbReference>
<name>A0A6V7H8B4_9HYME</name>
<sequence length="54" mass="6277">KHPFKEILTISTILDIYDTMQDTEKRFSIVFSSSGGKVLKTNFQKLNQNKIFIL</sequence>
<accession>A0A6V7H8B4</accession>
<organism evidence="1 2">
    <name type="scientific">Heterotrigona itama</name>
    <dbReference type="NCBI Taxonomy" id="395501"/>
    <lineage>
        <taxon>Eukaryota</taxon>
        <taxon>Metazoa</taxon>
        <taxon>Ecdysozoa</taxon>
        <taxon>Arthropoda</taxon>
        <taxon>Hexapoda</taxon>
        <taxon>Insecta</taxon>
        <taxon>Pterygota</taxon>
        <taxon>Neoptera</taxon>
        <taxon>Endopterygota</taxon>
        <taxon>Hymenoptera</taxon>
        <taxon>Apocrita</taxon>
        <taxon>Aculeata</taxon>
        <taxon>Apoidea</taxon>
        <taxon>Anthophila</taxon>
        <taxon>Apidae</taxon>
        <taxon>Heterotrigona</taxon>
    </lineage>
</organism>
<gene>
    <name evidence="1" type="ORF">MHI_LOCUS506703</name>
</gene>
<dbReference type="AlphaFoldDB" id="A0A6V7H8B4"/>
<dbReference type="Proteomes" id="UP000752696">
    <property type="component" value="Unassembled WGS sequence"/>
</dbReference>
<evidence type="ECO:0000313" key="1">
    <source>
        <dbReference type="EMBL" id="CAD1474969.1"/>
    </source>
</evidence>